<name>A0AAE1ANB0_9GAST</name>
<organism evidence="1 2">
    <name type="scientific">Elysia crispata</name>
    <name type="common">lettuce slug</name>
    <dbReference type="NCBI Taxonomy" id="231223"/>
    <lineage>
        <taxon>Eukaryota</taxon>
        <taxon>Metazoa</taxon>
        <taxon>Spiralia</taxon>
        <taxon>Lophotrochozoa</taxon>
        <taxon>Mollusca</taxon>
        <taxon>Gastropoda</taxon>
        <taxon>Heterobranchia</taxon>
        <taxon>Euthyneura</taxon>
        <taxon>Panpulmonata</taxon>
        <taxon>Sacoglossa</taxon>
        <taxon>Placobranchoidea</taxon>
        <taxon>Plakobranchidae</taxon>
        <taxon>Elysia</taxon>
    </lineage>
</organism>
<gene>
    <name evidence="1" type="ORF">RRG08_062565</name>
</gene>
<dbReference type="EMBL" id="JAWDGP010001549">
    <property type="protein sequence ID" value="KAK3790331.1"/>
    <property type="molecule type" value="Genomic_DNA"/>
</dbReference>
<evidence type="ECO:0000313" key="1">
    <source>
        <dbReference type="EMBL" id="KAK3790331.1"/>
    </source>
</evidence>
<comment type="caution">
    <text evidence="1">The sequence shown here is derived from an EMBL/GenBank/DDBJ whole genome shotgun (WGS) entry which is preliminary data.</text>
</comment>
<proteinExistence type="predicted"/>
<dbReference type="AlphaFoldDB" id="A0AAE1ANB0"/>
<evidence type="ECO:0000313" key="2">
    <source>
        <dbReference type="Proteomes" id="UP001283361"/>
    </source>
</evidence>
<sequence>MFDPPSVNVSCRSISKSRAGCVTASDRSLQGLRNKPGCSHGFAWDTPVEKRAGPGASVRTPRDRTIILLEMIARGARHEQMLL</sequence>
<reference evidence="1" key="1">
    <citation type="journal article" date="2023" name="G3 (Bethesda)">
        <title>A reference genome for the long-term kleptoplast-retaining sea slug Elysia crispata morphotype clarki.</title>
        <authorList>
            <person name="Eastman K.E."/>
            <person name="Pendleton A.L."/>
            <person name="Shaikh M.A."/>
            <person name="Suttiyut T."/>
            <person name="Ogas R."/>
            <person name="Tomko P."/>
            <person name="Gavelis G."/>
            <person name="Widhalm J.R."/>
            <person name="Wisecaver J.H."/>
        </authorList>
    </citation>
    <scope>NUCLEOTIDE SEQUENCE</scope>
    <source>
        <strain evidence="1">ECLA1</strain>
    </source>
</reference>
<keyword evidence="2" id="KW-1185">Reference proteome</keyword>
<dbReference type="Proteomes" id="UP001283361">
    <property type="component" value="Unassembled WGS sequence"/>
</dbReference>
<accession>A0AAE1ANB0</accession>
<protein>
    <submittedName>
        <fullName evidence="1">Uncharacterized protein</fullName>
    </submittedName>
</protein>